<dbReference type="AlphaFoldDB" id="A0A562MCW9"/>
<keyword evidence="1" id="KW-0472">Membrane</keyword>
<proteinExistence type="predicted"/>
<dbReference type="Proteomes" id="UP000317122">
    <property type="component" value="Unassembled WGS sequence"/>
</dbReference>
<dbReference type="EMBL" id="VLKT01000102">
    <property type="protein sequence ID" value="TWI17785.1"/>
    <property type="molecule type" value="Genomic_DNA"/>
</dbReference>
<organism evidence="2 3">
    <name type="scientific">Mesorhizobium tianshanense</name>
    <dbReference type="NCBI Taxonomy" id="39844"/>
    <lineage>
        <taxon>Bacteria</taxon>
        <taxon>Pseudomonadati</taxon>
        <taxon>Pseudomonadota</taxon>
        <taxon>Alphaproteobacteria</taxon>
        <taxon>Hyphomicrobiales</taxon>
        <taxon>Phyllobacteriaceae</taxon>
        <taxon>Mesorhizobium</taxon>
    </lineage>
</organism>
<dbReference type="Pfam" id="PF07813">
    <property type="entry name" value="LTXXQ"/>
    <property type="match status" value="1"/>
</dbReference>
<dbReference type="Gene3D" id="1.20.120.1490">
    <property type="match status" value="1"/>
</dbReference>
<keyword evidence="1" id="KW-1133">Transmembrane helix</keyword>
<dbReference type="OrthoDB" id="8277545at2"/>
<protein>
    <submittedName>
        <fullName evidence="2">Spy/CpxP family protein refolding chaperone</fullName>
    </submittedName>
</protein>
<dbReference type="InterPro" id="IPR012899">
    <property type="entry name" value="LTXXQ"/>
</dbReference>
<gene>
    <name evidence="2" type="ORF">IQ26_07452</name>
</gene>
<comment type="caution">
    <text evidence="2">The sequence shown here is derived from an EMBL/GenBank/DDBJ whole genome shotgun (WGS) entry which is preliminary data.</text>
</comment>
<dbReference type="CDD" id="cd09916">
    <property type="entry name" value="CpxP_like"/>
    <property type="match status" value="1"/>
</dbReference>
<keyword evidence="3" id="KW-1185">Reference proteome</keyword>
<sequence length="192" mass="20977">METNHQEPAGLSGTPQKKSWGKRIAIGGIAIAALAGVGVAGALSQDYGRMQRFGMGGGDGGPGMHMQANFRHGMGFGGPGFGGHHFERMLEEVDATPEQEDKLEAIMDKFHDDVRPIMRGFRDTRDDVAKLLGAATIDREAAEKLRAERIAAVDEASRKLTTALLDAAEVLTAEQRAELVEHFEDRGWHRRW</sequence>
<evidence type="ECO:0000313" key="3">
    <source>
        <dbReference type="Proteomes" id="UP000317122"/>
    </source>
</evidence>
<feature type="transmembrane region" description="Helical" evidence="1">
    <location>
        <begin position="24"/>
        <end position="43"/>
    </location>
</feature>
<name>A0A562MCW9_9HYPH</name>
<reference evidence="2 3" key="1">
    <citation type="journal article" date="2015" name="Stand. Genomic Sci.">
        <title>Genomic Encyclopedia of Bacterial and Archaeal Type Strains, Phase III: the genomes of soil and plant-associated and newly described type strains.</title>
        <authorList>
            <person name="Whitman W.B."/>
            <person name="Woyke T."/>
            <person name="Klenk H.P."/>
            <person name="Zhou Y."/>
            <person name="Lilburn T.G."/>
            <person name="Beck B.J."/>
            <person name="De Vos P."/>
            <person name="Vandamme P."/>
            <person name="Eisen J.A."/>
            <person name="Garrity G."/>
            <person name="Hugenholtz P."/>
            <person name="Kyrpides N.C."/>
        </authorList>
    </citation>
    <scope>NUCLEOTIDE SEQUENCE [LARGE SCALE GENOMIC DNA]</scope>
    <source>
        <strain evidence="2 3">CGMCC 1.2546</strain>
    </source>
</reference>
<keyword evidence="1" id="KW-0812">Transmembrane</keyword>
<evidence type="ECO:0000313" key="2">
    <source>
        <dbReference type="EMBL" id="TWI17785.1"/>
    </source>
</evidence>
<dbReference type="RefSeq" id="WP_145723352.1">
    <property type="nucleotide sequence ID" value="NZ_BSPF01000135.1"/>
</dbReference>
<accession>A0A562MCW9</accession>
<evidence type="ECO:0000256" key="1">
    <source>
        <dbReference type="SAM" id="Phobius"/>
    </source>
</evidence>
<dbReference type="GO" id="GO:0042597">
    <property type="term" value="C:periplasmic space"/>
    <property type="evidence" value="ECO:0007669"/>
    <property type="project" value="InterPro"/>
</dbReference>